<dbReference type="SUPFAM" id="SSF56925">
    <property type="entry name" value="OMPA-like"/>
    <property type="match status" value="1"/>
</dbReference>
<keyword evidence="2" id="KW-1133">Transmembrane helix</keyword>
<name>K2PZ54_9FLAO</name>
<dbReference type="STRING" id="555500.I215_00880"/>
<evidence type="ECO:0000256" key="2">
    <source>
        <dbReference type="SAM" id="Phobius"/>
    </source>
</evidence>
<feature type="transmembrane region" description="Helical" evidence="2">
    <location>
        <begin position="46"/>
        <end position="68"/>
    </location>
</feature>
<evidence type="ECO:0000256" key="1">
    <source>
        <dbReference type="SAM" id="MobiDB-lite"/>
    </source>
</evidence>
<protein>
    <recommendedName>
        <fullName evidence="3">Outer membrane protein beta-barrel domain-containing protein</fullName>
    </recommendedName>
</protein>
<dbReference type="eggNOG" id="COG3266">
    <property type="taxonomic scope" value="Bacteria"/>
</dbReference>
<feature type="region of interest" description="Disordered" evidence="1">
    <location>
        <begin position="78"/>
        <end position="223"/>
    </location>
</feature>
<sequence length="494" mass="54593">MDERKNIERFFQEKFKNFEADSPEHIWGKIDQSLSKKGTNRKVIPLWWKIAGAAALLAGVLWTGNLFLNPEIPSGIQSVTETNTKDSTSTGQSQESVVANDQDNQTPSTTKDQDTNRSLRPAEEIHPTQESTSLQGVAQTKSDNDDTYNSSLGKKQQNKDQIATDQALAQGEQKTNQNPDKKDIKDPSTGQRPKELNNISEDSSWAQVDESAKEKEEDNLDKPSILEAIKEMEKSKQDALASNENNKRDLRWSVQPNVAPVYYNSLSEGSPLSQQFAENSKQGDVTISFGVNIAYQISKRLSIRSGLNSVDMGYATDGIEFGPAISSTKGHQLNVRFNNAPAGAPQQPNIALSDGKSPLYNEDSELQARSENTHQGSINQKFGYLEIPLELKYRLVDTKVGVNIIGGFSSLFLTDNKVIISSNNNLKSEVGEASNLNDTSFSTNIGIGLDYQFSEKLLFNLEPMFKYQMGTFSSDDGGFSPYMLGVYTGLSFSF</sequence>
<feature type="compositionally biased region" description="Polar residues" evidence="1">
    <location>
        <begin position="197"/>
        <end position="206"/>
    </location>
</feature>
<dbReference type="AlphaFoldDB" id="K2PZ54"/>
<proteinExistence type="predicted"/>
<organism evidence="4 5">
    <name type="scientific">Galbibacter marinus</name>
    <dbReference type="NCBI Taxonomy" id="555500"/>
    <lineage>
        <taxon>Bacteria</taxon>
        <taxon>Pseudomonadati</taxon>
        <taxon>Bacteroidota</taxon>
        <taxon>Flavobacteriia</taxon>
        <taxon>Flavobacteriales</taxon>
        <taxon>Flavobacteriaceae</taxon>
        <taxon>Galbibacter</taxon>
    </lineage>
</organism>
<feature type="compositionally biased region" description="Polar residues" evidence="1">
    <location>
        <begin position="128"/>
        <end position="164"/>
    </location>
</feature>
<dbReference type="RefSeq" id="WP_008990053.1">
    <property type="nucleotide sequence ID" value="NZ_AMSG01000001.1"/>
</dbReference>
<feature type="compositionally biased region" description="Polar residues" evidence="1">
    <location>
        <begin position="78"/>
        <end position="110"/>
    </location>
</feature>
<evidence type="ECO:0000259" key="3">
    <source>
        <dbReference type="Pfam" id="PF13568"/>
    </source>
</evidence>
<evidence type="ECO:0000313" key="5">
    <source>
        <dbReference type="Proteomes" id="UP000007364"/>
    </source>
</evidence>
<gene>
    <name evidence="4" type="ORF">I215_00880</name>
</gene>
<dbReference type="EMBL" id="AMSG01000001">
    <property type="protein sequence ID" value="EKF56724.1"/>
    <property type="molecule type" value="Genomic_DNA"/>
</dbReference>
<reference evidence="4 5" key="1">
    <citation type="journal article" date="2012" name="J. Bacteriol.">
        <title>Genome Sequence of Galbibacter marinum Type Strain ck-I2-15.</title>
        <authorList>
            <person name="Lai Q."/>
            <person name="Li C."/>
            <person name="Shao Z."/>
        </authorList>
    </citation>
    <scope>NUCLEOTIDE SEQUENCE [LARGE SCALE GENOMIC DNA]</scope>
    <source>
        <strain evidence="5">ck-I2-15</strain>
    </source>
</reference>
<accession>K2PZ54</accession>
<dbReference type="OrthoDB" id="1113942at2"/>
<dbReference type="InterPro" id="IPR011250">
    <property type="entry name" value="OMP/PagP_B-barrel"/>
</dbReference>
<keyword evidence="2" id="KW-0812">Transmembrane</keyword>
<evidence type="ECO:0000313" key="4">
    <source>
        <dbReference type="EMBL" id="EKF56724.1"/>
    </source>
</evidence>
<keyword evidence="5" id="KW-1185">Reference proteome</keyword>
<keyword evidence="2" id="KW-0472">Membrane</keyword>
<feature type="domain" description="Outer membrane protein beta-barrel" evidence="3">
    <location>
        <begin position="247"/>
        <end position="461"/>
    </location>
</feature>
<dbReference type="Pfam" id="PF13568">
    <property type="entry name" value="OMP_b-brl_2"/>
    <property type="match status" value="1"/>
</dbReference>
<dbReference type="InterPro" id="IPR025665">
    <property type="entry name" value="Beta-barrel_OMP_2"/>
</dbReference>
<dbReference type="PATRIC" id="fig|555500.3.peg.185"/>
<dbReference type="Proteomes" id="UP000007364">
    <property type="component" value="Unassembled WGS sequence"/>
</dbReference>
<feature type="compositionally biased region" description="Basic and acidic residues" evidence="1">
    <location>
        <begin position="111"/>
        <end position="127"/>
    </location>
</feature>
<comment type="caution">
    <text evidence="4">The sequence shown here is derived from an EMBL/GenBank/DDBJ whole genome shotgun (WGS) entry which is preliminary data.</text>
</comment>